<proteinExistence type="predicted"/>
<accession>A0ABD1FAW1</accession>
<organism evidence="1 2">
    <name type="scientific">Hypothenemus hampei</name>
    <name type="common">Coffee berry borer</name>
    <dbReference type="NCBI Taxonomy" id="57062"/>
    <lineage>
        <taxon>Eukaryota</taxon>
        <taxon>Metazoa</taxon>
        <taxon>Ecdysozoa</taxon>
        <taxon>Arthropoda</taxon>
        <taxon>Hexapoda</taxon>
        <taxon>Insecta</taxon>
        <taxon>Pterygota</taxon>
        <taxon>Neoptera</taxon>
        <taxon>Endopterygota</taxon>
        <taxon>Coleoptera</taxon>
        <taxon>Polyphaga</taxon>
        <taxon>Cucujiformia</taxon>
        <taxon>Curculionidae</taxon>
        <taxon>Scolytinae</taxon>
        <taxon>Hypothenemus</taxon>
    </lineage>
</organism>
<dbReference type="EMBL" id="JBDJPC010000001">
    <property type="protein sequence ID" value="KAL1516417.1"/>
    <property type="molecule type" value="Genomic_DNA"/>
</dbReference>
<comment type="caution">
    <text evidence="1">The sequence shown here is derived from an EMBL/GenBank/DDBJ whole genome shotgun (WGS) entry which is preliminary data.</text>
</comment>
<gene>
    <name evidence="1" type="ORF">ABEB36_000335</name>
</gene>
<dbReference type="AlphaFoldDB" id="A0ABD1FAW1"/>
<reference evidence="1 2" key="1">
    <citation type="submission" date="2024-05" db="EMBL/GenBank/DDBJ databases">
        <title>Genetic variation in Jamaican populations of the coffee berry borer (Hypothenemus hampei).</title>
        <authorList>
            <person name="Errbii M."/>
            <person name="Myrie A."/>
        </authorList>
    </citation>
    <scope>NUCLEOTIDE SEQUENCE [LARGE SCALE GENOMIC DNA]</scope>
    <source>
        <strain evidence="1">JA-Hopewell-2020-01-JO</strain>
        <tissue evidence="1">Whole body</tissue>
    </source>
</reference>
<evidence type="ECO:0000313" key="2">
    <source>
        <dbReference type="Proteomes" id="UP001566132"/>
    </source>
</evidence>
<protein>
    <submittedName>
        <fullName evidence="1">Uncharacterized protein</fullName>
    </submittedName>
</protein>
<dbReference type="Proteomes" id="UP001566132">
    <property type="component" value="Unassembled WGS sequence"/>
</dbReference>
<evidence type="ECO:0000313" key="1">
    <source>
        <dbReference type="EMBL" id="KAL1516417.1"/>
    </source>
</evidence>
<name>A0ABD1FAW1_HYPHA</name>
<sequence length="83" mass="9860">MSEERVNVGEDIELEIYERNEKARRKSRMTRTDKKSKRNPCLGFIRAVWAKFTETNDRFQDLDSLELFYLNLLNAYVTGQTPI</sequence>
<keyword evidence="2" id="KW-1185">Reference proteome</keyword>